<comment type="subcellular location">
    <subcellularLocation>
        <location evidence="1">Membrane</location>
        <topology evidence="1">Multi-pass membrane protein</topology>
    </subcellularLocation>
</comment>
<keyword evidence="3 5" id="KW-1133">Transmembrane helix</keyword>
<evidence type="ECO:0000313" key="6">
    <source>
        <dbReference type="EMBL" id="SUZ70475.1"/>
    </source>
</evidence>
<evidence type="ECO:0000256" key="1">
    <source>
        <dbReference type="ARBA" id="ARBA00004141"/>
    </source>
</evidence>
<protein>
    <recommendedName>
        <fullName evidence="7">DoxX family protein</fullName>
    </recommendedName>
</protein>
<dbReference type="Pfam" id="PF07681">
    <property type="entry name" value="DoxX"/>
    <property type="match status" value="1"/>
</dbReference>
<sequence length="158" mass="17810">MILKRRPAAITGIVFLLIMRTLFAIFWLAAGVNKINSGWVTSDVLKEVFLQRLTELPPDSFAVFYLSSFAIPLHTLIAWIVTLGELYSAVGLLIGLTTRWSAGVSLFILINFAIGGYYDASLIPFFILVALFVYYPSGQWLGFDKPLHAKYPKSIWFR</sequence>
<accession>A0A381PTY2</accession>
<dbReference type="AlphaFoldDB" id="A0A381PTY2"/>
<evidence type="ECO:0000256" key="5">
    <source>
        <dbReference type="SAM" id="Phobius"/>
    </source>
</evidence>
<keyword evidence="2 5" id="KW-0812">Transmembrane</keyword>
<feature type="transmembrane region" description="Helical" evidence="5">
    <location>
        <begin position="116"/>
        <end position="135"/>
    </location>
</feature>
<evidence type="ECO:0000256" key="4">
    <source>
        <dbReference type="ARBA" id="ARBA00023136"/>
    </source>
</evidence>
<proteinExistence type="predicted"/>
<dbReference type="InterPro" id="IPR032808">
    <property type="entry name" value="DoxX"/>
</dbReference>
<gene>
    <name evidence="6" type="ORF">METZ01_LOCUS23329</name>
</gene>
<reference evidence="6" key="1">
    <citation type="submission" date="2018-05" db="EMBL/GenBank/DDBJ databases">
        <authorList>
            <person name="Lanie J.A."/>
            <person name="Ng W.-L."/>
            <person name="Kazmierczak K.M."/>
            <person name="Andrzejewski T.M."/>
            <person name="Davidsen T.M."/>
            <person name="Wayne K.J."/>
            <person name="Tettelin H."/>
            <person name="Glass J.I."/>
            <person name="Rusch D."/>
            <person name="Podicherti R."/>
            <person name="Tsui H.-C.T."/>
            <person name="Winkler M.E."/>
        </authorList>
    </citation>
    <scope>NUCLEOTIDE SEQUENCE</scope>
</reference>
<dbReference type="GO" id="GO:0016020">
    <property type="term" value="C:membrane"/>
    <property type="evidence" value="ECO:0007669"/>
    <property type="project" value="UniProtKB-SubCell"/>
</dbReference>
<feature type="transmembrane region" description="Helical" evidence="5">
    <location>
        <begin position="7"/>
        <end position="30"/>
    </location>
</feature>
<organism evidence="6">
    <name type="scientific">marine metagenome</name>
    <dbReference type="NCBI Taxonomy" id="408172"/>
    <lineage>
        <taxon>unclassified sequences</taxon>
        <taxon>metagenomes</taxon>
        <taxon>ecological metagenomes</taxon>
    </lineage>
</organism>
<evidence type="ECO:0008006" key="7">
    <source>
        <dbReference type="Google" id="ProtNLM"/>
    </source>
</evidence>
<evidence type="ECO:0000256" key="3">
    <source>
        <dbReference type="ARBA" id="ARBA00022989"/>
    </source>
</evidence>
<feature type="transmembrane region" description="Helical" evidence="5">
    <location>
        <begin position="89"/>
        <end position="110"/>
    </location>
</feature>
<dbReference type="EMBL" id="UINC01001093">
    <property type="protein sequence ID" value="SUZ70475.1"/>
    <property type="molecule type" value="Genomic_DNA"/>
</dbReference>
<evidence type="ECO:0000256" key="2">
    <source>
        <dbReference type="ARBA" id="ARBA00022692"/>
    </source>
</evidence>
<feature type="transmembrane region" description="Helical" evidence="5">
    <location>
        <begin position="62"/>
        <end position="82"/>
    </location>
</feature>
<keyword evidence="4 5" id="KW-0472">Membrane</keyword>
<name>A0A381PTY2_9ZZZZ</name>